<proteinExistence type="predicted"/>
<organism evidence="1 2">
    <name type="scientific">Nicotiana tabacum</name>
    <name type="common">Common tobacco</name>
    <dbReference type="NCBI Taxonomy" id="4097"/>
    <lineage>
        <taxon>Eukaryota</taxon>
        <taxon>Viridiplantae</taxon>
        <taxon>Streptophyta</taxon>
        <taxon>Embryophyta</taxon>
        <taxon>Tracheophyta</taxon>
        <taxon>Spermatophyta</taxon>
        <taxon>Magnoliopsida</taxon>
        <taxon>eudicotyledons</taxon>
        <taxon>Gunneridae</taxon>
        <taxon>Pentapetalae</taxon>
        <taxon>asterids</taxon>
        <taxon>lamiids</taxon>
        <taxon>Solanales</taxon>
        <taxon>Solanaceae</taxon>
        <taxon>Nicotianoideae</taxon>
        <taxon>Nicotianeae</taxon>
        <taxon>Nicotiana</taxon>
    </lineage>
</organism>
<evidence type="ECO:0000313" key="1">
    <source>
        <dbReference type="Proteomes" id="UP000790787"/>
    </source>
</evidence>
<sequence length="210" mass="25110">MPEEWRLSLMVPLYKNKGDIQNYNNYRGIKQVSHTMKVWERVVERRVRRSVSISENQFGFMPGRSTTEAIHLARRTKKMREEWRWSLMVPLYKNKGDIQNYNNYRGIKLLSHTMKVWERVVERRGNGEINEDITHHVGAEWMKWRLASGVLCDRNVPPRFKGKFYKVAVRPTMLYRAQVLASQEISCAKDDSSRDEDVEMHVWAYQERPY</sequence>
<protein>
    <submittedName>
        <fullName evidence="2">Uncharacterized protein LOC107763843</fullName>
    </submittedName>
</protein>
<dbReference type="RefSeq" id="XP_075091671.1">
    <property type="nucleotide sequence ID" value="XM_075235570.1"/>
</dbReference>
<keyword evidence="1" id="KW-1185">Reference proteome</keyword>
<evidence type="ECO:0000313" key="2">
    <source>
        <dbReference type="RefSeq" id="XP_075091671.1"/>
    </source>
</evidence>
<name>A0AC58T376_TOBAC</name>
<dbReference type="Proteomes" id="UP000790787">
    <property type="component" value="Chromosome 17"/>
</dbReference>
<reference evidence="1" key="1">
    <citation type="journal article" date="2014" name="Nat. Commun.">
        <title>The tobacco genome sequence and its comparison with those of tomato and potato.</title>
        <authorList>
            <person name="Sierro N."/>
            <person name="Battey J.N."/>
            <person name="Ouadi S."/>
            <person name="Bakaher N."/>
            <person name="Bovet L."/>
            <person name="Willig A."/>
            <person name="Goepfert S."/>
            <person name="Peitsch M.C."/>
            <person name="Ivanov N.V."/>
        </authorList>
    </citation>
    <scope>NUCLEOTIDE SEQUENCE [LARGE SCALE GENOMIC DNA]</scope>
</reference>
<reference evidence="2" key="2">
    <citation type="submission" date="2025-08" db="UniProtKB">
        <authorList>
            <consortium name="RefSeq"/>
        </authorList>
    </citation>
    <scope>IDENTIFICATION</scope>
    <source>
        <tissue evidence="2">Leaf</tissue>
    </source>
</reference>
<accession>A0AC58T376</accession>
<gene>
    <name evidence="2" type="primary">LOC107763843</name>
</gene>